<proteinExistence type="predicted"/>
<protein>
    <submittedName>
        <fullName evidence="1">Uncharacterized protein</fullName>
    </submittedName>
</protein>
<reference evidence="1" key="1">
    <citation type="submission" date="2016-11" db="EMBL/GenBank/DDBJ databases">
        <authorList>
            <person name="Jaros S."/>
            <person name="Januszkiewicz K."/>
            <person name="Wedrychowicz H."/>
        </authorList>
    </citation>
    <scope>NUCLEOTIDE SEQUENCE</scope>
    <source>
        <strain evidence="1">ACA-DC 565</strain>
    </source>
</reference>
<sequence>MITVFDVLKMVTINHVPVDVQQIVMTDKTGKPNSVLTDLLSDVLGKIRIFIDLQTMATTTQVIDELHQFTPLPADVLDEYQKILQQPISSINFAPHKSQIELVYDERVV</sequence>
<accession>A0A1K2I8V3</accession>
<evidence type="ECO:0000313" key="1">
    <source>
        <dbReference type="EMBL" id="SFZ88835.1"/>
    </source>
</evidence>
<dbReference type="AlphaFoldDB" id="A0A1K2I8V3"/>
<name>A0A1K2I8V3_9LACO</name>
<dbReference type="EMBL" id="LT634362">
    <property type="protein sequence ID" value="SFZ88835.1"/>
    <property type="molecule type" value="Genomic_DNA"/>
</dbReference>
<gene>
    <name evidence="1" type="ORF">LREN565_1948</name>
</gene>
<organism evidence="1">
    <name type="scientific">Loigolactobacillus rennini</name>
    <dbReference type="NCBI Taxonomy" id="238013"/>
    <lineage>
        <taxon>Bacteria</taxon>
        <taxon>Bacillati</taxon>
        <taxon>Bacillota</taxon>
        <taxon>Bacilli</taxon>
        <taxon>Lactobacillales</taxon>
        <taxon>Lactobacillaceae</taxon>
        <taxon>Loigolactobacillus</taxon>
    </lineage>
</organism>